<feature type="non-terminal residue" evidence="1">
    <location>
        <position position="1"/>
    </location>
</feature>
<dbReference type="Proteomes" id="UP001381693">
    <property type="component" value="Unassembled WGS sequence"/>
</dbReference>
<reference evidence="1 2" key="1">
    <citation type="submission" date="2023-11" db="EMBL/GenBank/DDBJ databases">
        <title>Halocaridina rubra genome assembly.</title>
        <authorList>
            <person name="Smith C."/>
        </authorList>
    </citation>
    <scope>NUCLEOTIDE SEQUENCE [LARGE SCALE GENOMIC DNA]</scope>
    <source>
        <strain evidence="1">EP-1</strain>
        <tissue evidence="1">Whole</tissue>
    </source>
</reference>
<sequence>KQRVFGSWRFVNSSPHSSRRRSARYQHHHHAYGQHRFWTYKYVICCCFWNRYRDILYVVVKALSTIMAA</sequence>
<name>A0AAN8XM10_HALRR</name>
<protein>
    <submittedName>
        <fullName evidence="1">Uncharacterized protein</fullName>
    </submittedName>
</protein>
<accession>A0AAN8XM10</accession>
<gene>
    <name evidence="1" type="ORF">SK128_012682</name>
</gene>
<proteinExistence type="predicted"/>
<dbReference type="EMBL" id="JAXCGZ010002280">
    <property type="protein sequence ID" value="KAK7084093.1"/>
    <property type="molecule type" value="Genomic_DNA"/>
</dbReference>
<evidence type="ECO:0000313" key="1">
    <source>
        <dbReference type="EMBL" id="KAK7084093.1"/>
    </source>
</evidence>
<dbReference type="AlphaFoldDB" id="A0AAN8XM10"/>
<organism evidence="1 2">
    <name type="scientific">Halocaridina rubra</name>
    <name type="common">Hawaiian red shrimp</name>
    <dbReference type="NCBI Taxonomy" id="373956"/>
    <lineage>
        <taxon>Eukaryota</taxon>
        <taxon>Metazoa</taxon>
        <taxon>Ecdysozoa</taxon>
        <taxon>Arthropoda</taxon>
        <taxon>Crustacea</taxon>
        <taxon>Multicrustacea</taxon>
        <taxon>Malacostraca</taxon>
        <taxon>Eumalacostraca</taxon>
        <taxon>Eucarida</taxon>
        <taxon>Decapoda</taxon>
        <taxon>Pleocyemata</taxon>
        <taxon>Caridea</taxon>
        <taxon>Atyoidea</taxon>
        <taxon>Atyidae</taxon>
        <taxon>Halocaridina</taxon>
    </lineage>
</organism>
<comment type="caution">
    <text evidence="1">The sequence shown here is derived from an EMBL/GenBank/DDBJ whole genome shotgun (WGS) entry which is preliminary data.</text>
</comment>
<evidence type="ECO:0000313" key="2">
    <source>
        <dbReference type="Proteomes" id="UP001381693"/>
    </source>
</evidence>
<keyword evidence="2" id="KW-1185">Reference proteome</keyword>